<evidence type="ECO:0000256" key="7">
    <source>
        <dbReference type="RuleBase" id="RU365071"/>
    </source>
</evidence>
<organism evidence="11 12">
    <name type="scientific">Cyphellophora europaea (strain CBS 101466)</name>
    <name type="common">Phialophora europaea</name>
    <dbReference type="NCBI Taxonomy" id="1220924"/>
    <lineage>
        <taxon>Eukaryota</taxon>
        <taxon>Fungi</taxon>
        <taxon>Dikarya</taxon>
        <taxon>Ascomycota</taxon>
        <taxon>Pezizomycotina</taxon>
        <taxon>Eurotiomycetes</taxon>
        <taxon>Chaetothyriomycetidae</taxon>
        <taxon>Chaetothyriales</taxon>
        <taxon>Cyphellophoraceae</taxon>
        <taxon>Cyphellophora</taxon>
    </lineage>
</organism>
<evidence type="ECO:0000256" key="3">
    <source>
        <dbReference type="ARBA" id="ARBA00022763"/>
    </source>
</evidence>
<feature type="compositionally biased region" description="Basic and acidic residues" evidence="8">
    <location>
        <begin position="273"/>
        <end position="283"/>
    </location>
</feature>
<dbReference type="PANTHER" id="PTHR16140:SF0">
    <property type="entry name" value="NON-STRUCTURAL MAINTENANCE OF CHROMOSOMES ELEMENT 4"/>
    <property type="match status" value="1"/>
</dbReference>
<feature type="region of interest" description="Disordered" evidence="8">
    <location>
        <begin position="1"/>
        <end position="103"/>
    </location>
</feature>
<feature type="compositionally biased region" description="Basic and acidic residues" evidence="8">
    <location>
        <begin position="456"/>
        <end position="471"/>
    </location>
</feature>
<name>W2S1S2_CYPE1</name>
<accession>W2S1S2</accession>
<evidence type="ECO:0000259" key="10">
    <source>
        <dbReference type="Pfam" id="PF15412"/>
    </source>
</evidence>
<dbReference type="PANTHER" id="PTHR16140">
    <property type="entry name" value="NON-STRUCTURAL MAINTENANCE OF CHROMOSOMES ELEMENT 4"/>
    <property type="match status" value="1"/>
</dbReference>
<dbReference type="GO" id="GO:0005634">
    <property type="term" value="C:nucleus"/>
    <property type="evidence" value="ECO:0007669"/>
    <property type="project" value="UniProtKB-SubCell"/>
</dbReference>
<feature type="domain" description="Nse4/EID protein Nse3/MAGE-binding" evidence="10">
    <location>
        <begin position="153"/>
        <end position="204"/>
    </location>
</feature>
<gene>
    <name evidence="11" type="ORF">HMPREF1541_03932</name>
</gene>
<feature type="region of interest" description="Disordered" evidence="8">
    <location>
        <begin position="267"/>
        <end position="295"/>
    </location>
</feature>
<dbReference type="InterPro" id="IPR014854">
    <property type="entry name" value="Nse4_C"/>
</dbReference>
<keyword evidence="5 7" id="KW-0234">DNA repair</keyword>
<evidence type="ECO:0000259" key="9">
    <source>
        <dbReference type="Pfam" id="PF08743"/>
    </source>
</evidence>
<sequence length="471" mass="53674">MPRLTATLLNSEARSAQLTESPAPSSRGESLVADSSDKENARTDSGAQKRRSTNMATPEPVQLTRKRRRVEERTQQSQRKRATDNQTDTRYYDPEQAPEERRRIKRGLRDLHSKLNDSRSEYLQANSTGLVETIQAADRYFQEVKQTADATVDSRLLVATADLSFKKISTLTLGDSSVGVDVDDFVTKCISFMKRPERPQNQDASRQAPSGTQSQRRGRQQVDIDDEESGDTLNWEYLGRNACILYNSRPSLSGFLLGPLSVQKKVRQQTQRRAREEREEPTQRSRTLQLTEEELDNQEKQSLTAICGEIYTLLVEAVERNGSSLQEEYDAIEYMPSHDEVYHLMYKHGIADDGGLPLFKFCINPRSFGQTVENLFYVSFLIKEGKAGLGYDSQGMPTIQAAAERPLAERQEKERKQAVFTMSFEMWEEIVQSFGIKESIIPHRESQVYEDGVLEEATRESEHAEDPEMYD</sequence>
<protein>
    <recommendedName>
        <fullName evidence="7">Non-structural maintenance of chromosomes element 4</fullName>
    </recommendedName>
</protein>
<evidence type="ECO:0000256" key="2">
    <source>
        <dbReference type="ARBA" id="ARBA00008997"/>
    </source>
</evidence>
<comment type="subunit">
    <text evidence="7">Component of the SMC5-SMC6 complex.</text>
</comment>
<evidence type="ECO:0000256" key="6">
    <source>
        <dbReference type="ARBA" id="ARBA00023242"/>
    </source>
</evidence>
<dbReference type="VEuPathDB" id="FungiDB:HMPREF1541_03932"/>
<keyword evidence="3 7" id="KW-0227">DNA damage</keyword>
<dbReference type="Pfam" id="PF08743">
    <property type="entry name" value="Nse4_C"/>
    <property type="match status" value="1"/>
</dbReference>
<keyword evidence="6 7" id="KW-0539">Nucleus</keyword>
<evidence type="ECO:0000256" key="4">
    <source>
        <dbReference type="ARBA" id="ARBA00023172"/>
    </source>
</evidence>
<feature type="domain" description="Non-structural maintenance of chromosome element 4 C-terminal" evidence="9">
    <location>
        <begin position="356"/>
        <end position="441"/>
    </location>
</feature>
<evidence type="ECO:0000256" key="5">
    <source>
        <dbReference type="ARBA" id="ARBA00023204"/>
    </source>
</evidence>
<dbReference type="OrthoDB" id="361242at2759"/>
<keyword evidence="4 7" id="KW-0233">DNA recombination</keyword>
<dbReference type="HOGENOM" id="CLU_041037_4_0_1"/>
<dbReference type="EMBL" id="KB822719">
    <property type="protein sequence ID" value="ETN41993.1"/>
    <property type="molecule type" value="Genomic_DNA"/>
</dbReference>
<evidence type="ECO:0000313" key="12">
    <source>
        <dbReference type="Proteomes" id="UP000030752"/>
    </source>
</evidence>
<dbReference type="InterPro" id="IPR027786">
    <property type="entry name" value="Nse4/EID"/>
</dbReference>
<dbReference type="Pfam" id="PF15412">
    <property type="entry name" value="Nse4-Nse3_bdg"/>
    <property type="match status" value="1"/>
</dbReference>
<dbReference type="FunCoup" id="W2S1S2">
    <property type="interactions" value="16"/>
</dbReference>
<dbReference type="RefSeq" id="XP_008716502.1">
    <property type="nucleotide sequence ID" value="XM_008718280.1"/>
</dbReference>
<comment type="similarity">
    <text evidence="2 7">Belongs to the NSE4 family.</text>
</comment>
<dbReference type="GO" id="GO:0030915">
    <property type="term" value="C:Smc5-Smc6 complex"/>
    <property type="evidence" value="ECO:0007669"/>
    <property type="project" value="UniProtKB-UniRule"/>
</dbReference>
<dbReference type="STRING" id="1220924.W2S1S2"/>
<evidence type="ECO:0000256" key="8">
    <source>
        <dbReference type="SAM" id="MobiDB-lite"/>
    </source>
</evidence>
<dbReference type="InParanoid" id="W2S1S2"/>
<reference evidence="11 12" key="1">
    <citation type="submission" date="2013-03" db="EMBL/GenBank/DDBJ databases">
        <title>The Genome Sequence of Phialophora europaea CBS 101466.</title>
        <authorList>
            <consortium name="The Broad Institute Genomics Platform"/>
            <person name="Cuomo C."/>
            <person name="de Hoog S."/>
            <person name="Gorbushina A."/>
            <person name="Walker B."/>
            <person name="Young S.K."/>
            <person name="Zeng Q."/>
            <person name="Gargeya S."/>
            <person name="Fitzgerald M."/>
            <person name="Haas B."/>
            <person name="Abouelleil A."/>
            <person name="Allen A.W."/>
            <person name="Alvarado L."/>
            <person name="Arachchi H.M."/>
            <person name="Berlin A.M."/>
            <person name="Chapman S.B."/>
            <person name="Gainer-Dewar J."/>
            <person name="Goldberg J."/>
            <person name="Griggs A."/>
            <person name="Gujja S."/>
            <person name="Hansen M."/>
            <person name="Howarth C."/>
            <person name="Imamovic A."/>
            <person name="Ireland A."/>
            <person name="Larimer J."/>
            <person name="McCowan C."/>
            <person name="Murphy C."/>
            <person name="Pearson M."/>
            <person name="Poon T.W."/>
            <person name="Priest M."/>
            <person name="Roberts A."/>
            <person name="Saif S."/>
            <person name="Shea T."/>
            <person name="Sisk P."/>
            <person name="Sykes S."/>
            <person name="Wortman J."/>
            <person name="Nusbaum C."/>
            <person name="Birren B."/>
        </authorList>
    </citation>
    <scope>NUCLEOTIDE SEQUENCE [LARGE SCALE GENOMIC DNA]</scope>
    <source>
        <strain evidence="11 12">CBS 101466</strain>
    </source>
</reference>
<dbReference type="Proteomes" id="UP000030752">
    <property type="component" value="Unassembled WGS sequence"/>
</dbReference>
<dbReference type="InterPro" id="IPR029225">
    <property type="entry name" value="Nse4_Nse3-bd"/>
</dbReference>
<dbReference type="eggNOG" id="KOG2866">
    <property type="taxonomic scope" value="Eukaryota"/>
</dbReference>
<feature type="compositionally biased region" description="Basic and acidic residues" evidence="8">
    <location>
        <begin position="90"/>
        <end position="103"/>
    </location>
</feature>
<dbReference type="GO" id="GO:0006310">
    <property type="term" value="P:DNA recombination"/>
    <property type="evidence" value="ECO:0007669"/>
    <property type="project" value="UniProtKB-UniRule"/>
</dbReference>
<dbReference type="AlphaFoldDB" id="W2S1S2"/>
<proteinExistence type="inferred from homology"/>
<evidence type="ECO:0000256" key="1">
    <source>
        <dbReference type="ARBA" id="ARBA00004123"/>
    </source>
</evidence>
<dbReference type="GeneID" id="19971271"/>
<dbReference type="GO" id="GO:0006281">
    <property type="term" value="P:DNA repair"/>
    <property type="evidence" value="ECO:0007669"/>
    <property type="project" value="UniProtKB-UniRule"/>
</dbReference>
<keyword evidence="12" id="KW-1185">Reference proteome</keyword>
<comment type="subcellular location">
    <subcellularLocation>
        <location evidence="1 7">Nucleus</location>
    </subcellularLocation>
</comment>
<comment type="function">
    <text evidence="7">Component of the SMC5-SMC6 complex, that promotes sister chromatid alignment after DNA damage and facilitates double-stranded DNA breaks (DSBs) repair via homologous recombination between sister chromatids.</text>
</comment>
<feature type="compositionally biased region" description="Polar residues" evidence="8">
    <location>
        <begin position="7"/>
        <end position="28"/>
    </location>
</feature>
<feature type="region of interest" description="Disordered" evidence="8">
    <location>
        <begin position="193"/>
        <end position="227"/>
    </location>
</feature>
<evidence type="ECO:0000313" key="11">
    <source>
        <dbReference type="EMBL" id="ETN41993.1"/>
    </source>
</evidence>
<feature type="region of interest" description="Disordered" evidence="8">
    <location>
        <begin position="451"/>
        <end position="471"/>
    </location>
</feature>